<proteinExistence type="predicted"/>
<evidence type="ECO:0008006" key="3">
    <source>
        <dbReference type="Google" id="ProtNLM"/>
    </source>
</evidence>
<keyword evidence="2" id="KW-1185">Reference proteome</keyword>
<protein>
    <recommendedName>
        <fullName evidence="3">PEP-CTERM protein-sorting domain-containing protein</fullName>
    </recommendedName>
</protein>
<organism evidence="1 2">
    <name type="scientific">Candidatus Methylocalor cossyra</name>
    <dbReference type="NCBI Taxonomy" id="3108543"/>
    <lineage>
        <taxon>Bacteria</taxon>
        <taxon>Pseudomonadati</taxon>
        <taxon>Pseudomonadota</taxon>
        <taxon>Gammaproteobacteria</taxon>
        <taxon>Methylococcales</taxon>
        <taxon>Methylococcaceae</taxon>
        <taxon>Candidatus Methylocalor</taxon>
    </lineage>
</organism>
<dbReference type="RefSeq" id="WP_348757359.1">
    <property type="nucleotide sequence ID" value="NZ_OZ026884.1"/>
</dbReference>
<dbReference type="Proteomes" id="UP001497493">
    <property type="component" value="Chromosome"/>
</dbReference>
<evidence type="ECO:0000313" key="2">
    <source>
        <dbReference type="Proteomes" id="UP001497493"/>
    </source>
</evidence>
<gene>
    <name evidence="1" type="ORF">MECH1_V1_2018</name>
</gene>
<accession>A0ABP1C969</accession>
<evidence type="ECO:0000313" key="1">
    <source>
        <dbReference type="EMBL" id="CAL1240794.1"/>
    </source>
</evidence>
<dbReference type="EMBL" id="OZ026884">
    <property type="protein sequence ID" value="CAL1240794.1"/>
    <property type="molecule type" value="Genomic_DNA"/>
</dbReference>
<reference evidence="1 2" key="1">
    <citation type="submission" date="2024-04" db="EMBL/GenBank/DDBJ databases">
        <authorList>
            <person name="Cremers G."/>
        </authorList>
    </citation>
    <scope>NUCLEOTIDE SEQUENCE [LARGE SCALE GENOMIC DNA]</scope>
    <source>
        <strain evidence="1">MeCH1-AG</strain>
    </source>
</reference>
<name>A0ABP1C969_9GAMM</name>
<sequence length="239" mass="25272">MHRLLYWGIALVLTTLSGTSEALVLSGSFSGIAEHSRMPPNGNFDGSAVTGTFHIDIPDDYFAQGGSYSVDDTGTSALYNIPPGSLDVVFNAVGQSWDFDSEPCDYCDPTRPIQLTDDGTLQSVFFVAGDYSPSVSNYYASLRLAGPSGSLFNDLNLLTLHPGPVDLGQSSASFSTGRMYSYGADVVITQLSFDGYSPPPPAVPEPATWTALLAGLGAWWAVAGASRLATARRVRPSAI</sequence>